<dbReference type="InParanoid" id="K1P7Q8"/>
<dbReference type="InterPro" id="IPR020837">
    <property type="entry name" value="Fibrinogen_CS"/>
</dbReference>
<proteinExistence type="predicted"/>
<gene>
    <name evidence="1" type="ORF">CGI_10000546</name>
</gene>
<sequence>MPFTTYDRDNDNYPDNCAVYAKGGWWYNACHNSCLNGVYGDDSYAKGVNWEDWMTLSYSLKSSVMKVKKL</sequence>
<dbReference type="PROSITE" id="PS51406">
    <property type="entry name" value="FIBRINOGEN_C_2"/>
    <property type="match status" value="1"/>
</dbReference>
<dbReference type="EMBL" id="JH822587">
    <property type="protein sequence ID" value="EKC17573.1"/>
    <property type="molecule type" value="Genomic_DNA"/>
</dbReference>
<dbReference type="PANTHER" id="PTHR19143">
    <property type="entry name" value="FIBRINOGEN/TENASCIN/ANGIOPOEITIN"/>
    <property type="match status" value="1"/>
</dbReference>
<evidence type="ECO:0000313" key="1">
    <source>
        <dbReference type="EMBL" id="EKC17573.1"/>
    </source>
</evidence>
<dbReference type="SUPFAM" id="SSF56496">
    <property type="entry name" value="Fibrinogen C-terminal domain-like"/>
    <property type="match status" value="1"/>
</dbReference>
<dbReference type="InterPro" id="IPR036056">
    <property type="entry name" value="Fibrinogen-like_C"/>
</dbReference>
<dbReference type="PROSITE" id="PS00514">
    <property type="entry name" value="FIBRINOGEN_C_1"/>
    <property type="match status" value="1"/>
</dbReference>
<accession>K1P7Q8</accession>
<dbReference type="AlphaFoldDB" id="K1P7Q8"/>
<protein>
    <submittedName>
        <fullName evidence="1">Techylectin-5B</fullName>
    </submittedName>
</protein>
<dbReference type="InterPro" id="IPR014716">
    <property type="entry name" value="Fibrinogen_a/b/g_C_1"/>
</dbReference>
<dbReference type="HOGENOM" id="CLU_038628_11_1_1"/>
<dbReference type="Pfam" id="PF00147">
    <property type="entry name" value="Fibrinogen_C"/>
    <property type="match status" value="1"/>
</dbReference>
<dbReference type="GO" id="GO:0005615">
    <property type="term" value="C:extracellular space"/>
    <property type="evidence" value="ECO:0007669"/>
    <property type="project" value="TreeGrafter"/>
</dbReference>
<organism evidence="1">
    <name type="scientific">Magallana gigas</name>
    <name type="common">Pacific oyster</name>
    <name type="synonym">Crassostrea gigas</name>
    <dbReference type="NCBI Taxonomy" id="29159"/>
    <lineage>
        <taxon>Eukaryota</taxon>
        <taxon>Metazoa</taxon>
        <taxon>Spiralia</taxon>
        <taxon>Lophotrochozoa</taxon>
        <taxon>Mollusca</taxon>
        <taxon>Bivalvia</taxon>
        <taxon>Autobranchia</taxon>
        <taxon>Pteriomorphia</taxon>
        <taxon>Ostreida</taxon>
        <taxon>Ostreoidea</taxon>
        <taxon>Ostreidae</taxon>
        <taxon>Magallana</taxon>
    </lineage>
</organism>
<dbReference type="InterPro" id="IPR050373">
    <property type="entry name" value="Fibrinogen_C-term_domain"/>
</dbReference>
<reference evidence="1" key="1">
    <citation type="journal article" date="2012" name="Nature">
        <title>The oyster genome reveals stress adaptation and complexity of shell formation.</title>
        <authorList>
            <person name="Zhang G."/>
            <person name="Fang X."/>
            <person name="Guo X."/>
            <person name="Li L."/>
            <person name="Luo R."/>
            <person name="Xu F."/>
            <person name="Yang P."/>
            <person name="Zhang L."/>
            <person name="Wang X."/>
            <person name="Qi H."/>
            <person name="Xiong Z."/>
            <person name="Que H."/>
            <person name="Xie Y."/>
            <person name="Holland P.W."/>
            <person name="Paps J."/>
            <person name="Zhu Y."/>
            <person name="Wu F."/>
            <person name="Chen Y."/>
            <person name="Wang J."/>
            <person name="Peng C."/>
            <person name="Meng J."/>
            <person name="Yang L."/>
            <person name="Liu J."/>
            <person name="Wen B."/>
            <person name="Zhang N."/>
            <person name="Huang Z."/>
            <person name="Zhu Q."/>
            <person name="Feng Y."/>
            <person name="Mount A."/>
            <person name="Hedgecock D."/>
            <person name="Xu Z."/>
            <person name="Liu Y."/>
            <person name="Domazet-Loso T."/>
            <person name="Du Y."/>
            <person name="Sun X."/>
            <person name="Zhang S."/>
            <person name="Liu B."/>
            <person name="Cheng P."/>
            <person name="Jiang X."/>
            <person name="Li J."/>
            <person name="Fan D."/>
            <person name="Wang W."/>
            <person name="Fu W."/>
            <person name="Wang T."/>
            <person name="Wang B."/>
            <person name="Zhang J."/>
            <person name="Peng Z."/>
            <person name="Li Y."/>
            <person name="Li N."/>
            <person name="Wang J."/>
            <person name="Chen M."/>
            <person name="He Y."/>
            <person name="Tan F."/>
            <person name="Song X."/>
            <person name="Zheng Q."/>
            <person name="Huang R."/>
            <person name="Yang H."/>
            <person name="Du X."/>
            <person name="Chen L."/>
            <person name="Yang M."/>
            <person name="Gaffney P.M."/>
            <person name="Wang S."/>
            <person name="Luo L."/>
            <person name="She Z."/>
            <person name="Ming Y."/>
            <person name="Huang W."/>
            <person name="Zhang S."/>
            <person name="Huang B."/>
            <person name="Zhang Y."/>
            <person name="Qu T."/>
            <person name="Ni P."/>
            <person name="Miao G."/>
            <person name="Wang J."/>
            <person name="Wang Q."/>
            <person name="Steinberg C.E."/>
            <person name="Wang H."/>
            <person name="Li N."/>
            <person name="Qian L."/>
            <person name="Zhang G."/>
            <person name="Li Y."/>
            <person name="Yang H."/>
            <person name="Liu X."/>
            <person name="Wang J."/>
            <person name="Yin Y."/>
            <person name="Wang J."/>
        </authorList>
    </citation>
    <scope>NUCLEOTIDE SEQUENCE [LARGE SCALE GENOMIC DNA]</scope>
    <source>
        <strain evidence="1">05x7-T-G4-1.051#20</strain>
    </source>
</reference>
<name>K1P7Q8_MAGGI</name>
<dbReference type="Gene3D" id="3.90.215.10">
    <property type="entry name" value="Gamma Fibrinogen, chain A, domain 1"/>
    <property type="match status" value="1"/>
</dbReference>
<dbReference type="InterPro" id="IPR002181">
    <property type="entry name" value="Fibrinogen_a/b/g_C_dom"/>
</dbReference>